<organism evidence="2 3">
    <name type="scientific">Desmospora profundinema</name>
    <dbReference type="NCBI Taxonomy" id="1571184"/>
    <lineage>
        <taxon>Bacteria</taxon>
        <taxon>Bacillati</taxon>
        <taxon>Bacillota</taxon>
        <taxon>Bacilli</taxon>
        <taxon>Bacillales</taxon>
        <taxon>Thermoactinomycetaceae</taxon>
        <taxon>Desmospora</taxon>
    </lineage>
</organism>
<keyword evidence="1" id="KW-0812">Transmembrane</keyword>
<reference evidence="2 3" key="1">
    <citation type="submission" date="2023-07" db="EMBL/GenBank/DDBJ databases">
        <title>Genomic Encyclopedia of Type Strains, Phase IV (KMG-IV): sequencing the most valuable type-strain genomes for metagenomic binning, comparative biology and taxonomic classification.</title>
        <authorList>
            <person name="Goeker M."/>
        </authorList>
    </citation>
    <scope>NUCLEOTIDE SEQUENCE [LARGE SCALE GENOMIC DNA]</scope>
    <source>
        <strain evidence="2 3">DSM 45903</strain>
    </source>
</reference>
<name>A0ABU1ISV1_9BACL</name>
<feature type="transmembrane region" description="Helical" evidence="1">
    <location>
        <begin position="67"/>
        <end position="88"/>
    </location>
</feature>
<dbReference type="InterPro" id="IPR002798">
    <property type="entry name" value="SpoIIM-like"/>
</dbReference>
<dbReference type="Pfam" id="PF01944">
    <property type="entry name" value="SpoIIM"/>
    <property type="match status" value="1"/>
</dbReference>
<keyword evidence="1" id="KW-1133">Transmembrane helix</keyword>
<accession>A0ABU1ISV1</accession>
<protein>
    <submittedName>
        <fullName evidence="2">Stage II sporulation protein M</fullName>
    </submittedName>
</protein>
<dbReference type="RefSeq" id="WP_309867705.1">
    <property type="nucleotide sequence ID" value="NZ_JAVDQG010000007.1"/>
</dbReference>
<evidence type="ECO:0000313" key="3">
    <source>
        <dbReference type="Proteomes" id="UP001185012"/>
    </source>
</evidence>
<dbReference type="PANTHER" id="PTHR35337:SF1">
    <property type="entry name" value="SLR1478 PROTEIN"/>
    <property type="match status" value="1"/>
</dbReference>
<proteinExistence type="predicted"/>
<keyword evidence="3" id="KW-1185">Reference proteome</keyword>
<evidence type="ECO:0000256" key="1">
    <source>
        <dbReference type="SAM" id="Phobius"/>
    </source>
</evidence>
<keyword evidence="1" id="KW-0472">Membrane</keyword>
<gene>
    <name evidence="2" type="ORF">JOE21_003021</name>
</gene>
<feature type="transmembrane region" description="Helical" evidence="1">
    <location>
        <begin position="156"/>
        <end position="177"/>
    </location>
</feature>
<dbReference type="Proteomes" id="UP001185012">
    <property type="component" value="Unassembled WGS sequence"/>
</dbReference>
<dbReference type="EMBL" id="JAVDQG010000007">
    <property type="protein sequence ID" value="MDR6227009.1"/>
    <property type="molecule type" value="Genomic_DNA"/>
</dbReference>
<evidence type="ECO:0000313" key="2">
    <source>
        <dbReference type="EMBL" id="MDR6227009.1"/>
    </source>
</evidence>
<comment type="caution">
    <text evidence="2">The sequence shown here is derived from an EMBL/GenBank/DDBJ whole genome shotgun (WGS) entry which is preliminary data.</text>
</comment>
<sequence>MNPIYRMLAREKPGLTLAAGLMIAGVLMGLALGKQLEALALTPDHSIPHGRDVEITWWELTSHNIKVGLLFAFGALFASLPTLFFGILNGVWFGIAMVDAWDRMSIWAVFAGMIPHGVVEVPAIWLVTAAGLRPLFILFAYMKGKTIVWLEEGKQFFSLIVCSCLLFSFSGFIEVYVTPRIMEWF</sequence>
<dbReference type="PANTHER" id="PTHR35337">
    <property type="entry name" value="SLR1478 PROTEIN"/>
    <property type="match status" value="1"/>
</dbReference>
<feature type="transmembrane region" description="Helical" evidence="1">
    <location>
        <begin position="100"/>
        <end position="118"/>
    </location>
</feature>